<feature type="region of interest" description="Disordered" evidence="1">
    <location>
        <begin position="21"/>
        <end position="53"/>
    </location>
</feature>
<keyword evidence="3" id="KW-1185">Reference proteome</keyword>
<accession>A0ABP8IP15</accession>
<dbReference type="Proteomes" id="UP001501011">
    <property type="component" value="Unassembled WGS sequence"/>
</dbReference>
<organism evidence="2 3">
    <name type="scientific">Kangiella marina</name>
    <dbReference type="NCBI Taxonomy" id="1079178"/>
    <lineage>
        <taxon>Bacteria</taxon>
        <taxon>Pseudomonadati</taxon>
        <taxon>Pseudomonadota</taxon>
        <taxon>Gammaproteobacteria</taxon>
        <taxon>Kangiellales</taxon>
        <taxon>Kangiellaceae</taxon>
        <taxon>Kangiella</taxon>
    </lineage>
</organism>
<sequence length="76" mass="8076">MANNAIDAKIGSNILIAIPSNVDKKPKPSAEANEPRAGKQAVQLRAANQTPPEPTLSATFVIINEPYKSSLNYSTV</sequence>
<evidence type="ECO:0000313" key="2">
    <source>
        <dbReference type="EMBL" id="GAA4364273.1"/>
    </source>
</evidence>
<reference evidence="3" key="1">
    <citation type="journal article" date="2019" name="Int. J. Syst. Evol. Microbiol.">
        <title>The Global Catalogue of Microorganisms (GCM) 10K type strain sequencing project: providing services to taxonomists for standard genome sequencing and annotation.</title>
        <authorList>
            <consortium name="The Broad Institute Genomics Platform"/>
            <consortium name="The Broad Institute Genome Sequencing Center for Infectious Disease"/>
            <person name="Wu L."/>
            <person name="Ma J."/>
        </authorList>
    </citation>
    <scope>NUCLEOTIDE SEQUENCE [LARGE SCALE GENOMIC DNA]</scope>
    <source>
        <strain evidence="3">JCM 17728</strain>
    </source>
</reference>
<feature type="compositionally biased region" description="Basic and acidic residues" evidence="1">
    <location>
        <begin position="22"/>
        <end position="37"/>
    </location>
</feature>
<proteinExistence type="predicted"/>
<evidence type="ECO:0000256" key="1">
    <source>
        <dbReference type="SAM" id="MobiDB-lite"/>
    </source>
</evidence>
<name>A0ABP8IP15_9GAMM</name>
<gene>
    <name evidence="2" type="ORF">GCM10023151_20330</name>
</gene>
<protein>
    <submittedName>
        <fullName evidence="2">Uncharacterized protein</fullName>
    </submittedName>
</protein>
<dbReference type="EMBL" id="BAABFV010000002">
    <property type="protein sequence ID" value="GAA4364273.1"/>
    <property type="molecule type" value="Genomic_DNA"/>
</dbReference>
<comment type="caution">
    <text evidence="2">The sequence shown here is derived from an EMBL/GenBank/DDBJ whole genome shotgun (WGS) entry which is preliminary data.</text>
</comment>
<evidence type="ECO:0000313" key="3">
    <source>
        <dbReference type="Proteomes" id="UP001501011"/>
    </source>
</evidence>